<dbReference type="GO" id="GO:0034098">
    <property type="term" value="C:VCP-NPL4-UFD1 AAA ATPase complex"/>
    <property type="evidence" value="ECO:0007669"/>
    <property type="project" value="TreeGrafter"/>
</dbReference>
<gene>
    <name evidence="5" type="ORF">PMALA_015140</name>
</gene>
<sequence length="693" mass="81105">MDDDFVKAVNKFNAKFSFHNRKNLTKGVNNNVYGKNDKTKQGKADKLKEDLELQYIHNSNNKICQKFLTLPLSKKEDKLSRHSDKVILSYSKMGLKMEILFPVSILKTLEKGTYRNEVEFPYSFSLKNVENNYITHACVLEFSSNEGIILVSENIKENLGIIATSGIIRLLVTYANLPKCDFIKFESLNENINDIKFMKNLLENELSINYSTLTLGDHVHINHLNFYVSELEPDNAVSLINTDIVVDICKRKIMCEQFSTFQNVEDTPYEVINSTTTNVNSSMKCGIKKYKYMINYNILELLKKDKININFLLSSNDVDNFNIFISFPPYDSVSETMHHLHFDDCSKDIQINRDIIKKCLKIHFVCFMKEQADDVQEKLDATKERLDEQDPFLEYIYDQYFPHIIYIGISYTTENEVQYSLSSKVDSESRKTIKEQIDNTNKNKTNDRIPNNKLNELRENCKNELIYVTCDNCLKQILENNINMHKIHCLNNISLCNICKKPFNKKDILDHIHCEICNEGIKIAEKNKHNFLWHTKIKCTCQKYFYRKQFIFHQKLFCPKKIIFCAFCNIFTVSAANIFNEDYILANFLDKFDSYNGTSNDNNSSSSSSSSNNNNELTVKSIDYYFQLMHKNFHFFVKHINSTEHEKYCGSKSVMCVICKTNMYRNRYFTHLNLMHNMDKKESFKIINENTDV</sequence>
<protein>
    <recommendedName>
        <fullName evidence="7">Ubiquitin fusion degradation protein 1</fullName>
    </recommendedName>
</protein>
<dbReference type="Gene3D" id="2.40.40.50">
    <property type="entry name" value="Ubiquitin fusion degradation protein UFD1, N-terminal domain"/>
    <property type="match status" value="1"/>
</dbReference>
<evidence type="ECO:0000313" key="6">
    <source>
        <dbReference type="Proteomes" id="UP000078597"/>
    </source>
</evidence>
<dbReference type="InterPro" id="IPR004854">
    <property type="entry name" value="Ufd1-like"/>
</dbReference>
<organism evidence="5 6">
    <name type="scientific">Plasmodium malariae</name>
    <dbReference type="NCBI Taxonomy" id="5858"/>
    <lineage>
        <taxon>Eukaryota</taxon>
        <taxon>Sar</taxon>
        <taxon>Alveolata</taxon>
        <taxon>Apicomplexa</taxon>
        <taxon>Aconoidasida</taxon>
        <taxon>Haemosporida</taxon>
        <taxon>Plasmodiidae</taxon>
        <taxon>Plasmodium</taxon>
        <taxon>Plasmodium (Plasmodium)</taxon>
    </lineage>
</organism>
<dbReference type="VEuPathDB" id="PlasmoDB:PmUG01_10019800"/>
<dbReference type="Pfam" id="PF03152">
    <property type="entry name" value="UFD1_N1"/>
    <property type="match status" value="1"/>
</dbReference>
<evidence type="ECO:0008006" key="7">
    <source>
        <dbReference type="Google" id="ProtNLM"/>
    </source>
</evidence>
<evidence type="ECO:0000259" key="4">
    <source>
        <dbReference type="Pfam" id="PF24842"/>
    </source>
</evidence>
<dbReference type="InterPro" id="IPR055417">
    <property type="entry name" value="UFD1_N1"/>
</dbReference>
<dbReference type="GO" id="GO:0036503">
    <property type="term" value="P:ERAD pathway"/>
    <property type="evidence" value="ECO:0007669"/>
    <property type="project" value="TreeGrafter"/>
</dbReference>
<dbReference type="PANTHER" id="PTHR12555:SF13">
    <property type="entry name" value="UBIQUITIN RECOGNITION FACTOR IN ER-ASSOCIATED DEGRADATION PROTEIN 1"/>
    <property type="match status" value="1"/>
</dbReference>
<dbReference type="InterPro" id="IPR055418">
    <property type="entry name" value="UFD1_N2"/>
</dbReference>
<proteinExistence type="inferred from homology"/>
<feature type="domain" description="Ubiquitin fusion degradation protein UFD1 N-terminal subdomain 1" evidence="3">
    <location>
        <begin position="98"/>
        <end position="166"/>
    </location>
</feature>
<dbReference type="AlphaFoldDB" id="A0A1A8W2J4"/>
<evidence type="ECO:0000256" key="2">
    <source>
        <dbReference type="ARBA" id="ARBA00022786"/>
    </source>
</evidence>
<comment type="similarity">
    <text evidence="1">Belongs to the UFD1 family.</text>
</comment>
<dbReference type="GO" id="GO:0031593">
    <property type="term" value="F:polyubiquitin modification-dependent protein binding"/>
    <property type="evidence" value="ECO:0007669"/>
    <property type="project" value="TreeGrafter"/>
</dbReference>
<dbReference type="Proteomes" id="UP000078597">
    <property type="component" value="Unassembled WGS sequence"/>
</dbReference>
<evidence type="ECO:0000313" key="5">
    <source>
        <dbReference type="EMBL" id="SBS86174.1"/>
    </source>
</evidence>
<evidence type="ECO:0000256" key="1">
    <source>
        <dbReference type="ARBA" id="ARBA00006043"/>
    </source>
</evidence>
<name>A0A1A8W2J4_PLAMA</name>
<reference evidence="6" key="1">
    <citation type="submission" date="2016-05" db="EMBL/GenBank/DDBJ databases">
        <authorList>
            <person name="Naeem Raeece"/>
        </authorList>
    </citation>
    <scope>NUCLEOTIDE SEQUENCE [LARGE SCALE GENOMIC DNA]</scope>
</reference>
<feature type="domain" description="Ubiquitin fusion degradation protein UFD1 N-terminal subdomain 2" evidence="4">
    <location>
        <begin position="179"/>
        <end position="250"/>
    </location>
</feature>
<evidence type="ECO:0000259" key="3">
    <source>
        <dbReference type="Pfam" id="PF03152"/>
    </source>
</evidence>
<dbReference type="PANTHER" id="PTHR12555">
    <property type="entry name" value="UBIQUITIN FUSION DEGRADATON PROTEIN 1"/>
    <property type="match status" value="1"/>
</dbReference>
<dbReference type="Gene3D" id="3.10.330.10">
    <property type="match status" value="1"/>
</dbReference>
<dbReference type="GO" id="GO:0006511">
    <property type="term" value="P:ubiquitin-dependent protein catabolic process"/>
    <property type="evidence" value="ECO:0007669"/>
    <property type="project" value="InterPro"/>
</dbReference>
<dbReference type="InterPro" id="IPR042299">
    <property type="entry name" value="Ufd1-like_Nn"/>
</dbReference>
<dbReference type="EMBL" id="FLQW01000818">
    <property type="protein sequence ID" value="SBS86174.1"/>
    <property type="molecule type" value="Genomic_DNA"/>
</dbReference>
<dbReference type="Pfam" id="PF24842">
    <property type="entry name" value="UFD1_N2"/>
    <property type="match status" value="1"/>
</dbReference>
<accession>A0A1A8W2J4</accession>
<keyword evidence="2" id="KW-0833">Ubl conjugation pathway</keyword>